<reference evidence="7 8" key="1">
    <citation type="submission" date="2019-02" db="EMBL/GenBank/DDBJ databases">
        <title>Complete Genome Sequence and Methylome Analysis of free living Spirochaetas.</title>
        <authorList>
            <person name="Fomenkov A."/>
            <person name="Dubinina G."/>
            <person name="Leshcheva N."/>
            <person name="Mikheeva N."/>
            <person name="Grabovich M."/>
            <person name="Vincze T."/>
            <person name="Roberts R.J."/>
        </authorList>
    </citation>
    <scope>NUCLEOTIDE SEQUENCE [LARGE SCALE GENOMIC DNA]</scope>
    <source>
        <strain evidence="7 8">K2</strain>
    </source>
</reference>
<name>A0A5C1QKY2_9SPIO</name>
<dbReference type="AlphaFoldDB" id="A0A5C1QKY2"/>
<dbReference type="Pfam" id="PF00881">
    <property type="entry name" value="Nitroreductase"/>
    <property type="match status" value="2"/>
</dbReference>
<dbReference type="OrthoDB" id="9812105at2"/>
<dbReference type="PANTHER" id="PTHR43673">
    <property type="entry name" value="NAD(P)H NITROREDUCTASE YDGI-RELATED"/>
    <property type="match status" value="1"/>
</dbReference>
<accession>A0A5C1QKY2</accession>
<dbReference type="PANTHER" id="PTHR43673:SF2">
    <property type="entry name" value="NITROREDUCTASE"/>
    <property type="match status" value="1"/>
</dbReference>
<comment type="similarity">
    <text evidence="2">Belongs to the nitroreductase family.</text>
</comment>
<evidence type="ECO:0000256" key="3">
    <source>
        <dbReference type="ARBA" id="ARBA00022630"/>
    </source>
</evidence>
<dbReference type="Gene3D" id="3.40.109.10">
    <property type="entry name" value="NADH Oxidase"/>
    <property type="match status" value="1"/>
</dbReference>
<evidence type="ECO:0000313" key="8">
    <source>
        <dbReference type="Proteomes" id="UP000324209"/>
    </source>
</evidence>
<evidence type="ECO:0000256" key="4">
    <source>
        <dbReference type="ARBA" id="ARBA00022643"/>
    </source>
</evidence>
<evidence type="ECO:0000256" key="2">
    <source>
        <dbReference type="ARBA" id="ARBA00007118"/>
    </source>
</evidence>
<dbReference type="InterPro" id="IPR029479">
    <property type="entry name" value="Nitroreductase"/>
</dbReference>
<feature type="domain" description="Nitroreductase" evidence="6">
    <location>
        <begin position="70"/>
        <end position="153"/>
    </location>
</feature>
<sequence>MDFFEAVVKRQSYRGKMDQTPLPLENLKKIVQAGIDAPSGKNGQTTGFIIIQDESIVQKIREMPGAGGSMATAPAFIACHISKDSVQDSGPKGFEIEDCAAAVENILLAATALGYSTVWIDGWLRSENRAETLGSLCGLDDERIIRILIPVGKALAEQKRPAKQSFNERVSII</sequence>
<keyword evidence="4" id="KW-0288">FMN</keyword>
<dbReference type="EMBL" id="CP036150">
    <property type="protein sequence ID" value="QEN07186.1"/>
    <property type="molecule type" value="Genomic_DNA"/>
</dbReference>
<evidence type="ECO:0000313" key="7">
    <source>
        <dbReference type="EMBL" id="QEN07186.1"/>
    </source>
</evidence>
<protein>
    <submittedName>
        <fullName evidence="7">Nitroreductase</fullName>
    </submittedName>
</protein>
<dbReference type="RefSeq" id="WP_149485268.1">
    <property type="nucleotide sequence ID" value="NZ_CP036150.1"/>
</dbReference>
<keyword evidence="8" id="KW-1185">Reference proteome</keyword>
<dbReference type="InterPro" id="IPR000415">
    <property type="entry name" value="Nitroreductase-like"/>
</dbReference>
<dbReference type="Proteomes" id="UP000324209">
    <property type="component" value="Chromosome"/>
</dbReference>
<evidence type="ECO:0000259" key="6">
    <source>
        <dbReference type="Pfam" id="PF00881"/>
    </source>
</evidence>
<gene>
    <name evidence="7" type="ORF">EXM22_03970</name>
</gene>
<evidence type="ECO:0000256" key="1">
    <source>
        <dbReference type="ARBA" id="ARBA00001917"/>
    </source>
</evidence>
<proteinExistence type="inferred from homology"/>
<dbReference type="SUPFAM" id="SSF55469">
    <property type="entry name" value="FMN-dependent nitroreductase-like"/>
    <property type="match status" value="1"/>
</dbReference>
<dbReference type="GO" id="GO:0016491">
    <property type="term" value="F:oxidoreductase activity"/>
    <property type="evidence" value="ECO:0007669"/>
    <property type="project" value="UniProtKB-KW"/>
</dbReference>
<feature type="domain" description="Nitroreductase" evidence="6">
    <location>
        <begin position="8"/>
        <end position="63"/>
    </location>
</feature>
<keyword evidence="3" id="KW-0285">Flavoprotein</keyword>
<comment type="cofactor">
    <cofactor evidence="1">
        <name>FMN</name>
        <dbReference type="ChEBI" id="CHEBI:58210"/>
    </cofactor>
</comment>
<dbReference type="KEGG" id="ock:EXM22_03970"/>
<evidence type="ECO:0000256" key="5">
    <source>
        <dbReference type="ARBA" id="ARBA00023002"/>
    </source>
</evidence>
<organism evidence="7 8">
    <name type="scientific">Oceanispirochaeta crateris</name>
    <dbReference type="NCBI Taxonomy" id="2518645"/>
    <lineage>
        <taxon>Bacteria</taxon>
        <taxon>Pseudomonadati</taxon>
        <taxon>Spirochaetota</taxon>
        <taxon>Spirochaetia</taxon>
        <taxon>Spirochaetales</taxon>
        <taxon>Spirochaetaceae</taxon>
        <taxon>Oceanispirochaeta</taxon>
    </lineage>
</organism>
<keyword evidence="5" id="KW-0560">Oxidoreductase</keyword>